<dbReference type="SUPFAM" id="SSF51735">
    <property type="entry name" value="NAD(P)-binding Rossmann-fold domains"/>
    <property type="match status" value="1"/>
</dbReference>
<dbReference type="InterPro" id="IPR036291">
    <property type="entry name" value="NAD(P)-bd_dom_sf"/>
</dbReference>
<evidence type="ECO:0000256" key="3">
    <source>
        <dbReference type="ARBA" id="ARBA00018569"/>
    </source>
</evidence>
<dbReference type="Pfam" id="PF01370">
    <property type="entry name" value="Epimerase"/>
    <property type="match status" value="1"/>
</dbReference>
<evidence type="ECO:0000313" key="7">
    <source>
        <dbReference type="EMBL" id="MBB5912941.1"/>
    </source>
</evidence>
<comment type="pathway">
    <text evidence="1">Carbohydrate metabolism; galactose metabolism.</text>
</comment>
<evidence type="ECO:0000313" key="8">
    <source>
        <dbReference type="Proteomes" id="UP000540412"/>
    </source>
</evidence>
<dbReference type="AlphaFoldDB" id="A0A7W9PBA1"/>
<accession>A0A7W9PBA1</accession>
<name>A0A7W9PBA1_9NOCA</name>
<organism evidence="7 8">
    <name type="scientific">Nocardia transvalensis</name>
    <dbReference type="NCBI Taxonomy" id="37333"/>
    <lineage>
        <taxon>Bacteria</taxon>
        <taxon>Bacillati</taxon>
        <taxon>Actinomycetota</taxon>
        <taxon>Actinomycetes</taxon>
        <taxon>Mycobacteriales</taxon>
        <taxon>Nocardiaceae</taxon>
        <taxon>Nocardia</taxon>
    </lineage>
</organism>
<evidence type="ECO:0000259" key="6">
    <source>
        <dbReference type="Pfam" id="PF01370"/>
    </source>
</evidence>
<evidence type="ECO:0000256" key="5">
    <source>
        <dbReference type="ARBA" id="ARBA00033067"/>
    </source>
</evidence>
<evidence type="ECO:0000256" key="1">
    <source>
        <dbReference type="ARBA" id="ARBA00004947"/>
    </source>
</evidence>
<dbReference type="GO" id="GO:0033499">
    <property type="term" value="P:galactose catabolic process via UDP-galactose, Leloir pathway"/>
    <property type="evidence" value="ECO:0007669"/>
    <property type="project" value="TreeGrafter"/>
</dbReference>
<dbReference type="GO" id="GO:0016853">
    <property type="term" value="F:isomerase activity"/>
    <property type="evidence" value="ECO:0007669"/>
    <property type="project" value="UniProtKB-KW"/>
</dbReference>
<dbReference type="EMBL" id="JACHIT010000001">
    <property type="protein sequence ID" value="MBB5912941.1"/>
    <property type="molecule type" value="Genomic_DNA"/>
</dbReference>
<keyword evidence="8" id="KW-1185">Reference proteome</keyword>
<sequence length="296" mass="31049">MRVLVTGANGYLGRATVAALVAAGHEPIALMRAMFPTRGVAVRVADLLDEPALQQALTGVDAVCHLAGLTHARESFADPLAYFRVNAGGTFNLLGAMTTCGVPRLAFASTASIYGTPDRQPMTELTLDAPPHPYAASKLAAEYAIRAQANAAGMSAIILRLLNIAGGDDPDPTRLVPRTLAAAADNSSLEVNGDGSAVRDYVHVTDVAAAFVAAFERMPEANSTSSYIIGSGNGTSVLDVVASVERVTGRTIPLVHRPPASEPAALIGDSTKARTELSWRPQYSDIDTIVRDSWRV</sequence>
<dbReference type="Proteomes" id="UP000540412">
    <property type="component" value="Unassembled WGS sequence"/>
</dbReference>
<feature type="domain" description="NAD-dependent epimerase/dehydratase" evidence="6">
    <location>
        <begin position="3"/>
        <end position="230"/>
    </location>
</feature>
<comment type="similarity">
    <text evidence="2">Belongs to the NAD(P)-dependent epimerase/dehydratase family.</text>
</comment>
<evidence type="ECO:0000256" key="2">
    <source>
        <dbReference type="ARBA" id="ARBA00007637"/>
    </source>
</evidence>
<gene>
    <name evidence="7" type="ORF">BJY24_001808</name>
</gene>
<dbReference type="RefSeq" id="WP_040745671.1">
    <property type="nucleotide sequence ID" value="NZ_JACHIT010000001.1"/>
</dbReference>
<keyword evidence="7" id="KW-0413">Isomerase</keyword>
<dbReference type="Gene3D" id="3.40.50.720">
    <property type="entry name" value="NAD(P)-binding Rossmann-like Domain"/>
    <property type="match status" value="1"/>
</dbReference>
<reference evidence="7 8" key="1">
    <citation type="submission" date="2020-08" db="EMBL/GenBank/DDBJ databases">
        <title>Sequencing the genomes of 1000 actinobacteria strains.</title>
        <authorList>
            <person name="Klenk H.-P."/>
        </authorList>
    </citation>
    <scope>NUCLEOTIDE SEQUENCE [LARGE SCALE GENOMIC DNA]</scope>
    <source>
        <strain evidence="7 8">DSM 43582</strain>
    </source>
</reference>
<dbReference type="Gene3D" id="3.90.25.10">
    <property type="entry name" value="UDP-galactose 4-epimerase, domain 1"/>
    <property type="match status" value="1"/>
</dbReference>
<dbReference type="PANTHER" id="PTHR43725:SF53">
    <property type="entry name" value="UDP-ARABINOSE 4-EPIMERASE 1"/>
    <property type="match status" value="1"/>
</dbReference>
<proteinExistence type="inferred from homology"/>
<dbReference type="InterPro" id="IPR001509">
    <property type="entry name" value="Epimerase_deHydtase"/>
</dbReference>
<comment type="caution">
    <text evidence="7">The sequence shown here is derived from an EMBL/GenBank/DDBJ whole genome shotgun (WGS) entry which is preliminary data.</text>
</comment>
<dbReference type="PANTHER" id="PTHR43725">
    <property type="entry name" value="UDP-GLUCOSE 4-EPIMERASE"/>
    <property type="match status" value="1"/>
</dbReference>
<evidence type="ECO:0000256" key="4">
    <source>
        <dbReference type="ARBA" id="ARBA00031367"/>
    </source>
</evidence>
<protein>
    <recommendedName>
        <fullName evidence="3">UDP-glucose 4-epimerase</fullName>
    </recommendedName>
    <alternativeName>
        <fullName evidence="5">Galactowaldenase</fullName>
    </alternativeName>
    <alternativeName>
        <fullName evidence="4">UDP-galactose 4-epimerase</fullName>
    </alternativeName>
</protein>